<dbReference type="EMBL" id="JAYFUL010000056">
    <property type="protein sequence ID" value="MEA5260494.1"/>
    <property type="molecule type" value="Genomic_DNA"/>
</dbReference>
<dbReference type="RefSeq" id="WP_323253075.1">
    <property type="nucleotide sequence ID" value="NZ_JAYFUL010000056.1"/>
</dbReference>
<keyword evidence="3" id="KW-1185">Reference proteome</keyword>
<feature type="chain" id="PRO_5047337821" evidence="1">
    <location>
        <begin position="21"/>
        <end position="197"/>
    </location>
</feature>
<evidence type="ECO:0000256" key="1">
    <source>
        <dbReference type="SAM" id="SignalP"/>
    </source>
</evidence>
<dbReference type="Proteomes" id="UP001304671">
    <property type="component" value="Unassembled WGS sequence"/>
</dbReference>
<evidence type="ECO:0000313" key="3">
    <source>
        <dbReference type="Proteomes" id="UP001304671"/>
    </source>
</evidence>
<organism evidence="2 3">
    <name type="scientific">Arcicella aquatica</name>
    <dbReference type="NCBI Taxonomy" id="217141"/>
    <lineage>
        <taxon>Bacteria</taxon>
        <taxon>Pseudomonadati</taxon>
        <taxon>Bacteroidota</taxon>
        <taxon>Cytophagia</taxon>
        <taxon>Cytophagales</taxon>
        <taxon>Flectobacillaceae</taxon>
        <taxon>Arcicella</taxon>
    </lineage>
</organism>
<keyword evidence="1" id="KW-0732">Signal</keyword>
<feature type="signal peptide" evidence="1">
    <location>
        <begin position="1"/>
        <end position="20"/>
    </location>
</feature>
<proteinExistence type="predicted"/>
<gene>
    <name evidence="2" type="ORF">VB264_22040</name>
</gene>
<sequence length="197" mass="23232">MKSIKLIFVLNILFFFAGNAQKKLSTCEDVSLKGYIINQYKESEIIASKNTSIHMIDFYYKSYFIPIQNSLINDKTIDSLNVINYKEGLYFFPNANTDEFISKFCGNLKKESNFIRAKKGLNSFFQIVNRKDEFLYKFEYYECEAIKTSIPNTAINSFLLNIPYNKNYDNLICFFIYRDVIKEEIKEIANEKFLKVK</sequence>
<name>A0ABU5QV07_9BACT</name>
<reference evidence="2 3" key="1">
    <citation type="submission" date="2023-12" db="EMBL/GenBank/DDBJ databases">
        <title>Novel species of the genus Arcicella isolated from rivers.</title>
        <authorList>
            <person name="Lu H."/>
        </authorList>
    </citation>
    <scope>NUCLEOTIDE SEQUENCE [LARGE SCALE GENOMIC DNA]</scope>
    <source>
        <strain evidence="2 3">LMG 21963</strain>
    </source>
</reference>
<protein>
    <submittedName>
        <fullName evidence="2">Uncharacterized protein</fullName>
    </submittedName>
</protein>
<comment type="caution">
    <text evidence="2">The sequence shown here is derived from an EMBL/GenBank/DDBJ whole genome shotgun (WGS) entry which is preliminary data.</text>
</comment>
<accession>A0ABU5QV07</accession>
<evidence type="ECO:0000313" key="2">
    <source>
        <dbReference type="EMBL" id="MEA5260494.1"/>
    </source>
</evidence>